<evidence type="ECO:0000256" key="6">
    <source>
        <dbReference type="ARBA" id="ARBA00023136"/>
    </source>
</evidence>
<dbReference type="Proteomes" id="UP000250079">
    <property type="component" value="Chromosome"/>
</dbReference>
<feature type="domain" description="ABC transmembrane type-1" evidence="8">
    <location>
        <begin position="61"/>
        <end position="249"/>
    </location>
</feature>
<name>A0A2Z2NRR0_9GAMM</name>
<organism evidence="9 10">
    <name type="scientific">Granulosicoccus antarcticus IMCC3135</name>
    <dbReference type="NCBI Taxonomy" id="1192854"/>
    <lineage>
        <taxon>Bacteria</taxon>
        <taxon>Pseudomonadati</taxon>
        <taxon>Pseudomonadota</taxon>
        <taxon>Gammaproteobacteria</taxon>
        <taxon>Chromatiales</taxon>
        <taxon>Granulosicoccaceae</taxon>
        <taxon>Granulosicoccus</taxon>
    </lineage>
</organism>
<evidence type="ECO:0000259" key="8">
    <source>
        <dbReference type="PROSITE" id="PS50928"/>
    </source>
</evidence>
<evidence type="ECO:0000256" key="7">
    <source>
        <dbReference type="RuleBase" id="RU363032"/>
    </source>
</evidence>
<keyword evidence="4 7" id="KW-0812">Transmembrane</keyword>
<evidence type="ECO:0000256" key="4">
    <source>
        <dbReference type="ARBA" id="ARBA00022692"/>
    </source>
</evidence>
<keyword evidence="5 7" id="KW-1133">Transmembrane helix</keyword>
<dbReference type="GO" id="GO:0055085">
    <property type="term" value="P:transmembrane transport"/>
    <property type="evidence" value="ECO:0007669"/>
    <property type="project" value="InterPro"/>
</dbReference>
<dbReference type="CDD" id="cd06261">
    <property type="entry name" value="TM_PBP2"/>
    <property type="match status" value="1"/>
</dbReference>
<dbReference type="PROSITE" id="PS50928">
    <property type="entry name" value="ABC_TM1"/>
    <property type="match status" value="1"/>
</dbReference>
<dbReference type="SUPFAM" id="SSF161098">
    <property type="entry name" value="MetI-like"/>
    <property type="match status" value="1"/>
</dbReference>
<dbReference type="Gene3D" id="1.10.3720.10">
    <property type="entry name" value="MetI-like"/>
    <property type="match status" value="1"/>
</dbReference>
<evidence type="ECO:0000313" key="9">
    <source>
        <dbReference type="EMBL" id="ASJ74053.1"/>
    </source>
</evidence>
<keyword evidence="2 7" id="KW-0813">Transport</keyword>
<evidence type="ECO:0000256" key="1">
    <source>
        <dbReference type="ARBA" id="ARBA00004651"/>
    </source>
</evidence>
<dbReference type="KEGG" id="gai:IMCC3135_19875"/>
<gene>
    <name evidence="9" type="primary">ssuC_5</name>
    <name evidence="9" type="ORF">IMCC3135_19875</name>
</gene>
<dbReference type="Pfam" id="PF00528">
    <property type="entry name" value="BPD_transp_1"/>
    <property type="match status" value="1"/>
</dbReference>
<feature type="transmembrane region" description="Helical" evidence="7">
    <location>
        <begin position="226"/>
        <end position="245"/>
    </location>
</feature>
<feature type="transmembrane region" description="Helical" evidence="7">
    <location>
        <begin position="15"/>
        <end position="39"/>
    </location>
</feature>
<feature type="transmembrane region" description="Helical" evidence="7">
    <location>
        <begin position="72"/>
        <end position="92"/>
    </location>
</feature>
<evidence type="ECO:0000256" key="3">
    <source>
        <dbReference type="ARBA" id="ARBA00022475"/>
    </source>
</evidence>
<reference evidence="9 10" key="1">
    <citation type="submission" date="2016-12" db="EMBL/GenBank/DDBJ databases">
        <authorList>
            <person name="Song W.-J."/>
            <person name="Kurnit D.M."/>
        </authorList>
    </citation>
    <scope>NUCLEOTIDE SEQUENCE [LARGE SCALE GENOMIC DNA]</scope>
    <source>
        <strain evidence="9 10">IMCC3135</strain>
    </source>
</reference>
<comment type="subcellular location">
    <subcellularLocation>
        <location evidence="1 7">Cell membrane</location>
        <topology evidence="1 7">Multi-pass membrane protein</topology>
    </subcellularLocation>
</comment>
<protein>
    <submittedName>
        <fullName evidence="9">Aliphatic sulfonates transport permease protein SsuC</fullName>
    </submittedName>
</protein>
<dbReference type="GO" id="GO:0005886">
    <property type="term" value="C:plasma membrane"/>
    <property type="evidence" value="ECO:0007669"/>
    <property type="project" value="UniProtKB-SubCell"/>
</dbReference>
<dbReference type="InterPro" id="IPR000515">
    <property type="entry name" value="MetI-like"/>
</dbReference>
<dbReference type="InterPro" id="IPR035906">
    <property type="entry name" value="MetI-like_sf"/>
</dbReference>
<evidence type="ECO:0000256" key="2">
    <source>
        <dbReference type="ARBA" id="ARBA00022448"/>
    </source>
</evidence>
<dbReference type="AlphaFoldDB" id="A0A2Z2NRR0"/>
<dbReference type="PANTHER" id="PTHR30151">
    <property type="entry name" value="ALKANE SULFONATE ABC TRANSPORTER-RELATED, MEMBRANE SUBUNIT"/>
    <property type="match status" value="1"/>
</dbReference>
<sequence length="270" mass="29322">MPPDMQKLPTTQRPALLNFVITAASILVFWQLLVSITGIPKFMLPAPLAVFESVLTHAQSLASHSLITGFEIVVGLVIGSCLGIISAIGLTASTSVRRWALPLMVISQSLPVFALAPLLTLWFGYGISSKIIMAILIIYFPVVAATFDGLRHTQPAMLDLAQTLRATPLSIMFQIRLPAALPSIASGIRVATSIAPIGAVVGEWVGSSKGLGYLMLHANGRMQTDLMFAALLCLCLIALLLYFCVNRLLDRILYWQRDSSQFHTAQPHRN</sequence>
<feature type="transmembrane region" description="Helical" evidence="7">
    <location>
        <begin position="179"/>
        <end position="206"/>
    </location>
</feature>
<comment type="similarity">
    <text evidence="7">Belongs to the binding-protein-dependent transport system permease family.</text>
</comment>
<evidence type="ECO:0000313" key="10">
    <source>
        <dbReference type="Proteomes" id="UP000250079"/>
    </source>
</evidence>
<proteinExistence type="inferred from homology"/>
<feature type="transmembrane region" description="Helical" evidence="7">
    <location>
        <begin position="131"/>
        <end position="150"/>
    </location>
</feature>
<keyword evidence="10" id="KW-1185">Reference proteome</keyword>
<dbReference type="EMBL" id="CP018632">
    <property type="protein sequence ID" value="ASJ74053.1"/>
    <property type="molecule type" value="Genomic_DNA"/>
</dbReference>
<keyword evidence="3" id="KW-1003">Cell membrane</keyword>
<dbReference type="PANTHER" id="PTHR30151:SF20">
    <property type="entry name" value="ABC TRANSPORTER PERMEASE PROTEIN HI_0355-RELATED"/>
    <property type="match status" value="1"/>
</dbReference>
<evidence type="ECO:0000256" key="5">
    <source>
        <dbReference type="ARBA" id="ARBA00022989"/>
    </source>
</evidence>
<accession>A0A2Z2NRR0</accession>
<keyword evidence="6 7" id="KW-0472">Membrane</keyword>
<feature type="transmembrane region" description="Helical" evidence="7">
    <location>
        <begin position="99"/>
        <end position="125"/>
    </location>
</feature>